<dbReference type="AlphaFoldDB" id="A0AA38MIL8"/>
<evidence type="ECO:0000313" key="2">
    <source>
        <dbReference type="Proteomes" id="UP001168821"/>
    </source>
</evidence>
<evidence type="ECO:0000313" key="1">
    <source>
        <dbReference type="EMBL" id="KAJ3657504.1"/>
    </source>
</evidence>
<reference evidence="1" key="1">
    <citation type="journal article" date="2023" name="G3 (Bethesda)">
        <title>Whole genome assemblies of Zophobas morio and Tenebrio molitor.</title>
        <authorList>
            <person name="Kaur S."/>
            <person name="Stinson S.A."/>
            <person name="diCenzo G.C."/>
        </authorList>
    </citation>
    <scope>NUCLEOTIDE SEQUENCE</scope>
    <source>
        <strain evidence="1">QUZm001</strain>
    </source>
</reference>
<keyword evidence="2" id="KW-1185">Reference proteome</keyword>
<dbReference type="Proteomes" id="UP001168821">
    <property type="component" value="Unassembled WGS sequence"/>
</dbReference>
<protein>
    <submittedName>
        <fullName evidence="1">Uncharacterized protein</fullName>
    </submittedName>
</protein>
<organism evidence="1 2">
    <name type="scientific">Zophobas morio</name>
    <dbReference type="NCBI Taxonomy" id="2755281"/>
    <lineage>
        <taxon>Eukaryota</taxon>
        <taxon>Metazoa</taxon>
        <taxon>Ecdysozoa</taxon>
        <taxon>Arthropoda</taxon>
        <taxon>Hexapoda</taxon>
        <taxon>Insecta</taxon>
        <taxon>Pterygota</taxon>
        <taxon>Neoptera</taxon>
        <taxon>Endopterygota</taxon>
        <taxon>Coleoptera</taxon>
        <taxon>Polyphaga</taxon>
        <taxon>Cucujiformia</taxon>
        <taxon>Tenebrionidae</taxon>
        <taxon>Zophobas</taxon>
    </lineage>
</organism>
<comment type="caution">
    <text evidence="1">The sequence shown here is derived from an EMBL/GenBank/DDBJ whole genome shotgun (WGS) entry which is preliminary data.</text>
</comment>
<accession>A0AA38MIL8</accession>
<proteinExistence type="predicted"/>
<gene>
    <name evidence="1" type="ORF">Zmor_009300</name>
</gene>
<sequence length="93" mass="10278">MPIKVEDVFFEEKAVLTGVSVISDSHESHPTSHGSGHALTPASQDQYLLQILNLRGSNRHGSLEKARLVETGYRHLLRGDGDSRRTSRALTEI</sequence>
<name>A0AA38MIL8_9CUCU</name>
<dbReference type="EMBL" id="JALNTZ010000003">
    <property type="protein sequence ID" value="KAJ3657504.1"/>
    <property type="molecule type" value="Genomic_DNA"/>
</dbReference>